<dbReference type="VEuPathDB" id="PlasmoDB:PVP01_0001850"/>
<dbReference type="AlphaFoldDB" id="A0A1G4E7P3"/>
<dbReference type="InterPro" id="IPR008780">
    <property type="entry name" value="Plasmodium_Vir"/>
</dbReference>
<name>A0A1G4E7P3_PLAVI</name>
<dbReference type="VEuPathDB" id="PlasmoDB:PVPAM_050006900"/>
<dbReference type="VEuPathDB" id="PlasmoDB:PVX_051690"/>
<dbReference type="VEuPathDB" id="PlasmoDB:PVW1_140005000"/>
<protein>
    <submittedName>
        <fullName evidence="1">VIR protein</fullName>
    </submittedName>
</protein>
<gene>
    <name evidence="2" type="ORF">PVP01_0001850</name>
    <name evidence="1" type="ORF">PVT01_000026300</name>
</gene>
<evidence type="ECO:0000313" key="3">
    <source>
        <dbReference type="Proteomes" id="UP000196402"/>
    </source>
</evidence>
<evidence type="ECO:0000313" key="2">
    <source>
        <dbReference type="EMBL" id="VUZ99470.1"/>
    </source>
</evidence>
<proteinExistence type="predicted"/>
<sequence>MGGSVTGGGLEELINALLFPLPLDDFYNDLNHSKRHLANYVDECNTLCSKNKSFTDIKLCTILLRFLKDNIRTSYKIESAYNDCILFNYWIYGELEKKYKKHFQTKLVPIYAELQSMWYSLIEQSSNESYYENCKPDNSLIYQDDWTKRRDLYDYCVNYELLKPQFEPYKQYCKHHYTYIKSKAPLYDYFKEKCKLIGKYNCPDFYDKCKAYDPDIVLRELSCYKDLHKEEPTAAATVLSEEPQPELAADGIFSPDASKLKGDGNHPVTKSGNILLGVVVTSMTSGALYKFTPLGNMLRNRFGWNNNMRNFNGGDNGLFDYASESFNPFSGGAEEHYIGYQPA</sequence>
<reference evidence="1 3" key="1">
    <citation type="submission" date="2016-07" db="EMBL/GenBank/DDBJ databases">
        <authorList>
            <consortium name="Pathogen Informatics"/>
        </authorList>
    </citation>
    <scope>NUCLEOTIDE SEQUENCE [LARGE SCALE GENOMIC DNA]</scope>
</reference>
<dbReference type="EMBL" id="FLZR02000003">
    <property type="protein sequence ID" value="VUZ99470.1"/>
    <property type="molecule type" value="Genomic_DNA"/>
</dbReference>
<organism evidence="1 3">
    <name type="scientific">Plasmodium vivax</name>
    <name type="common">malaria parasite P. vivax</name>
    <dbReference type="NCBI Taxonomy" id="5855"/>
    <lineage>
        <taxon>Eukaryota</taxon>
        <taxon>Sar</taxon>
        <taxon>Alveolata</taxon>
        <taxon>Apicomplexa</taxon>
        <taxon>Aconoidasida</taxon>
        <taxon>Haemosporida</taxon>
        <taxon>Plasmodiidae</taxon>
        <taxon>Plasmodium</taxon>
        <taxon>Plasmodium (Plasmodium)</taxon>
    </lineage>
</organism>
<dbReference type="Proteomes" id="UP000220605">
    <property type="component" value="Unassembled WGS sequence"/>
</dbReference>
<dbReference type="Pfam" id="PF05795">
    <property type="entry name" value="Plasmodium_Vir"/>
    <property type="match status" value="2"/>
</dbReference>
<evidence type="ECO:0000313" key="1">
    <source>
        <dbReference type="EMBL" id="SCA83493.1"/>
    </source>
</evidence>
<accession>A0A1G4E7P3</accession>
<dbReference type="EMBL" id="FLYH01000039">
    <property type="protein sequence ID" value="SCA83493.1"/>
    <property type="molecule type" value="Genomic_DNA"/>
</dbReference>
<dbReference type="Proteomes" id="UP000196402">
    <property type="component" value="Unassembled WGS sequence"/>
</dbReference>